<gene>
    <name evidence="4" type="ORF">EUGRSUZ_A00644</name>
</gene>
<dbReference type="PANTHER" id="PTHR47939:SF1">
    <property type="entry name" value="OS04G0684500 PROTEIN"/>
    <property type="match status" value="1"/>
</dbReference>
<feature type="repeat" description="PPR" evidence="3">
    <location>
        <begin position="300"/>
        <end position="334"/>
    </location>
</feature>
<dbReference type="Gramene" id="KCW88260">
    <property type="protein sequence ID" value="KCW88260"/>
    <property type="gene ID" value="EUGRSUZ_A00644"/>
</dbReference>
<reference evidence="4" key="1">
    <citation type="submission" date="2013-07" db="EMBL/GenBank/DDBJ databases">
        <title>The genome of Eucalyptus grandis.</title>
        <authorList>
            <person name="Schmutz J."/>
            <person name="Hayes R."/>
            <person name="Myburg A."/>
            <person name="Tuskan G."/>
            <person name="Grattapaglia D."/>
            <person name="Rokhsar D.S."/>
        </authorList>
    </citation>
    <scope>NUCLEOTIDE SEQUENCE</scope>
    <source>
        <tissue evidence="4">Leaf extractions</tissue>
    </source>
</reference>
<accession>A0A059DDD8</accession>
<comment type="similarity">
    <text evidence="1">Belongs to the PPR family. P subfamily.</text>
</comment>
<dbReference type="AlphaFoldDB" id="A0A059DDD8"/>
<dbReference type="FunCoup" id="A0A059DDD8">
    <property type="interactions" value="239"/>
</dbReference>
<dbReference type="Pfam" id="PF01535">
    <property type="entry name" value="PPR"/>
    <property type="match status" value="1"/>
</dbReference>
<dbReference type="InterPro" id="IPR002885">
    <property type="entry name" value="PPR_rpt"/>
</dbReference>
<feature type="repeat" description="PPR" evidence="3">
    <location>
        <begin position="193"/>
        <end position="227"/>
    </location>
</feature>
<evidence type="ECO:0000256" key="1">
    <source>
        <dbReference type="ARBA" id="ARBA00007626"/>
    </source>
</evidence>
<dbReference type="Pfam" id="PF13041">
    <property type="entry name" value="PPR_2"/>
    <property type="match status" value="1"/>
</dbReference>
<organism evidence="4">
    <name type="scientific">Eucalyptus grandis</name>
    <name type="common">Flooded gum</name>
    <dbReference type="NCBI Taxonomy" id="71139"/>
    <lineage>
        <taxon>Eukaryota</taxon>
        <taxon>Viridiplantae</taxon>
        <taxon>Streptophyta</taxon>
        <taxon>Embryophyta</taxon>
        <taxon>Tracheophyta</taxon>
        <taxon>Spermatophyta</taxon>
        <taxon>Magnoliopsida</taxon>
        <taxon>eudicotyledons</taxon>
        <taxon>Gunneridae</taxon>
        <taxon>Pentapetalae</taxon>
        <taxon>rosids</taxon>
        <taxon>malvids</taxon>
        <taxon>Myrtales</taxon>
        <taxon>Myrtaceae</taxon>
        <taxon>Myrtoideae</taxon>
        <taxon>Eucalypteae</taxon>
        <taxon>Eucalyptus</taxon>
    </lineage>
</organism>
<dbReference type="EMBL" id="KK198753">
    <property type="protein sequence ID" value="KCW88259.1"/>
    <property type="molecule type" value="Genomic_DNA"/>
</dbReference>
<dbReference type="NCBIfam" id="TIGR00756">
    <property type="entry name" value="PPR"/>
    <property type="match status" value="4"/>
</dbReference>
<proteinExistence type="inferred from homology"/>
<dbReference type="InterPro" id="IPR011990">
    <property type="entry name" value="TPR-like_helical_dom_sf"/>
</dbReference>
<feature type="repeat" description="PPR" evidence="3">
    <location>
        <begin position="335"/>
        <end position="369"/>
    </location>
</feature>
<dbReference type="EMBL" id="KK198753">
    <property type="protein sequence ID" value="KCW88260.1"/>
    <property type="molecule type" value="Genomic_DNA"/>
</dbReference>
<evidence type="ECO:0000256" key="3">
    <source>
        <dbReference type="PROSITE-ProRule" id="PRU00708"/>
    </source>
</evidence>
<dbReference type="OMA" id="RMLGCME"/>
<dbReference type="Gene3D" id="1.25.40.10">
    <property type="entry name" value="Tetratricopeptide repeat domain"/>
    <property type="match status" value="4"/>
</dbReference>
<keyword evidence="2" id="KW-0677">Repeat</keyword>
<protein>
    <recommendedName>
        <fullName evidence="5">Pentacotripeptide-repeat region of PRORP domain-containing protein</fullName>
    </recommendedName>
</protein>
<name>A0A059DDD8_EUCGR</name>
<sequence length="507" mass="57368">MKRLSSLKGANQFLRRNRRWPLSPYKTKWHQTFSEEQAMRTLRDAVRTTVEPLCHRSNKHLPQNPTEPNLVSTLVDSFSAYNCEPTPKAYHFVIQSLCEISQFHLIPPVLDHIQRVEKFETPEYIFSDLIKFYGDFSKIEDAVGLFLDLPKFRCVPTVCSLNALLSVLCYSRDHLKMVPQILLKSQQMNIRIDESTFRIMIGALCRLRKVNFAIDILNTLISDGFTVDGRICSLILSSFCGQRNFSSVEVLGLMEELRKMGFSPGLIDYANVIKYLVKNRRVNDALDVLNQTKVGGIKPDTVCYTMVLSGVIAEDDYEKAEELFDEMLVLGLVPDVYTYNVYIDGLCKQNKLEAAVEMVACMKELGCRPNDATYVTIVERSCQIGELNRARQLVREIGVKSLGLMLKLYMPLLEGFSGSGKITEACDLVDELLVKSSQFECFTVDAVVCSLCKRRLFSKVPELLEAIVRKGIIPGAMTWEALINDCGSEIKSLESSLIELVNSIQVE</sequence>
<dbReference type="InterPro" id="IPR050667">
    <property type="entry name" value="PPR-containing_protein"/>
</dbReference>
<dbReference type="PROSITE" id="PS51375">
    <property type="entry name" value="PPR"/>
    <property type="match status" value="3"/>
</dbReference>
<dbReference type="Gramene" id="KCW88259">
    <property type="protein sequence ID" value="KCW88259"/>
    <property type="gene ID" value="EUGRSUZ_A00644"/>
</dbReference>
<dbReference type="PANTHER" id="PTHR47939">
    <property type="entry name" value="MEMBRANE-ASSOCIATED SALT-INDUCIBLE PROTEIN-LIKE"/>
    <property type="match status" value="1"/>
</dbReference>
<dbReference type="eggNOG" id="KOG4197">
    <property type="taxonomic scope" value="Eukaryota"/>
</dbReference>
<evidence type="ECO:0000313" key="4">
    <source>
        <dbReference type="EMBL" id="KCW88260.1"/>
    </source>
</evidence>
<evidence type="ECO:0000256" key="2">
    <source>
        <dbReference type="ARBA" id="ARBA00022737"/>
    </source>
</evidence>
<dbReference type="OrthoDB" id="185373at2759"/>
<dbReference type="KEGG" id="egr:104428721"/>
<evidence type="ECO:0008006" key="5">
    <source>
        <dbReference type="Google" id="ProtNLM"/>
    </source>
</evidence>